<evidence type="ECO:0000313" key="2">
    <source>
        <dbReference type="EMBL" id="SHF90780.1"/>
    </source>
</evidence>
<accession>A0A1M5FGV3</accession>
<evidence type="ECO:0000259" key="1">
    <source>
        <dbReference type="Pfam" id="PF04230"/>
    </source>
</evidence>
<evidence type="ECO:0000313" key="3">
    <source>
        <dbReference type="Proteomes" id="UP000183945"/>
    </source>
</evidence>
<sequence length="273" mass="30732">MVKIINNLKILLNGNKCALKYSAGEFTHKNIGDALNVYLFEKVFGKEVESYKNLLNVGVPQVYSFIGSVLDNTAVRNLVVMGSGFKSATSKVPVVPKKVIACRGPLTRKKLMDHQLEVPEVYGDPAILLPFFYNPEVTKKYRIGFIPHYSEMDLEIVKYWKEKPDVKYIDVFSKMEDFIQDIKSCDFTISSSLHGVILSHAYGVPSGWIKLSDTLVGGSFKFDDYFNSLNTSFKPMSLERSSKIVDLQPQTTLPETNSLAENLLETFNSAKVF</sequence>
<dbReference type="STRING" id="1073325.SAMN05444483_103189"/>
<keyword evidence="3" id="KW-1185">Reference proteome</keyword>
<gene>
    <name evidence="2" type="ORF">SAMN05444483_103189</name>
</gene>
<organism evidence="2 3">
    <name type="scientific">Salegentibacter echinorum</name>
    <dbReference type="NCBI Taxonomy" id="1073325"/>
    <lineage>
        <taxon>Bacteria</taxon>
        <taxon>Pseudomonadati</taxon>
        <taxon>Bacteroidota</taxon>
        <taxon>Flavobacteriia</taxon>
        <taxon>Flavobacteriales</taxon>
        <taxon>Flavobacteriaceae</taxon>
        <taxon>Salegentibacter</taxon>
    </lineage>
</organism>
<dbReference type="GO" id="GO:0016740">
    <property type="term" value="F:transferase activity"/>
    <property type="evidence" value="ECO:0007669"/>
    <property type="project" value="UniProtKB-KW"/>
</dbReference>
<feature type="domain" description="Polysaccharide pyruvyl transferase" evidence="1">
    <location>
        <begin position="98"/>
        <end position="209"/>
    </location>
</feature>
<reference evidence="3" key="1">
    <citation type="submission" date="2016-11" db="EMBL/GenBank/DDBJ databases">
        <authorList>
            <person name="Varghese N."/>
            <person name="Submissions S."/>
        </authorList>
    </citation>
    <scope>NUCLEOTIDE SEQUENCE [LARGE SCALE GENOMIC DNA]</scope>
    <source>
        <strain evidence="3">DSM 24579</strain>
    </source>
</reference>
<name>A0A1M5FGV3_SALEC</name>
<keyword evidence="2" id="KW-0808">Transferase</keyword>
<dbReference type="AlphaFoldDB" id="A0A1M5FGV3"/>
<dbReference type="OrthoDB" id="9803627at2"/>
<dbReference type="RefSeq" id="WP_072878107.1">
    <property type="nucleotide sequence ID" value="NZ_FQVT01000003.1"/>
</dbReference>
<protein>
    <submittedName>
        <fullName evidence="2">Pyruvyltransferase</fullName>
    </submittedName>
</protein>
<dbReference type="InterPro" id="IPR007345">
    <property type="entry name" value="Polysacch_pyruvyl_Trfase"/>
</dbReference>
<dbReference type="Pfam" id="PF04230">
    <property type="entry name" value="PS_pyruv_trans"/>
    <property type="match status" value="1"/>
</dbReference>
<dbReference type="Proteomes" id="UP000183945">
    <property type="component" value="Unassembled WGS sequence"/>
</dbReference>
<proteinExistence type="predicted"/>
<dbReference type="EMBL" id="FQVT01000003">
    <property type="protein sequence ID" value="SHF90780.1"/>
    <property type="molecule type" value="Genomic_DNA"/>
</dbReference>